<dbReference type="RefSeq" id="WP_002355429.1">
    <property type="nucleotide sequence ID" value="NZ_GL454420.1"/>
</dbReference>
<dbReference type="AlphaFoldDB" id="A0A125W938"/>
<keyword evidence="8" id="KW-0670">Pyruvate</keyword>
<evidence type="ECO:0000256" key="3">
    <source>
        <dbReference type="ARBA" id="ARBA00022490"/>
    </source>
</evidence>
<gene>
    <name evidence="8" type="ORF">HMPREF9498_00536</name>
</gene>
<dbReference type="HOGENOM" id="CLU_072531_2_0_9"/>
<evidence type="ECO:0000313" key="8">
    <source>
        <dbReference type="EMBL" id="EFM83821.1"/>
    </source>
</evidence>
<keyword evidence="3" id="KW-0963">Cytoplasm</keyword>
<feature type="domain" description="PTS EIIA type-2" evidence="7">
    <location>
        <begin position="4"/>
        <end position="147"/>
    </location>
</feature>
<name>A0A125W938_ENTFL</name>
<dbReference type="Proteomes" id="UP000004846">
    <property type="component" value="Unassembled WGS sequence"/>
</dbReference>
<sequence>MLSKVIKDEYIQLDVQANNFEEAIRKALQPFLEADVVTEKYVETILKIYEETGPYIVITENIALPHATVESGAKDVAIGFMRLKTPVTSGHRTNDPVKYLFSLSAKNNQAHIELLSELANLLGNPDFLKFIKVVSSREEFKNYIEKAEGENKHE</sequence>
<comment type="subcellular location">
    <subcellularLocation>
        <location evidence="1">Cytoplasm</location>
    </subcellularLocation>
</comment>
<proteinExistence type="predicted"/>
<dbReference type="PANTHER" id="PTHR36203">
    <property type="entry name" value="ASCORBATE-SPECIFIC PTS SYSTEM EIIA COMPONENT"/>
    <property type="match status" value="1"/>
</dbReference>
<dbReference type="InterPro" id="IPR002178">
    <property type="entry name" value="PTS_EIIA_type-2_dom"/>
</dbReference>
<organism evidence="8 9">
    <name type="scientific">Enterococcus faecalis TX4248</name>
    <dbReference type="NCBI Taxonomy" id="749495"/>
    <lineage>
        <taxon>Bacteria</taxon>
        <taxon>Bacillati</taxon>
        <taxon>Bacillota</taxon>
        <taxon>Bacilli</taxon>
        <taxon>Lactobacillales</taxon>
        <taxon>Enterococcaceae</taxon>
        <taxon>Enterococcus</taxon>
    </lineage>
</organism>
<evidence type="ECO:0000256" key="4">
    <source>
        <dbReference type="ARBA" id="ARBA00022679"/>
    </source>
</evidence>
<dbReference type="PANTHER" id="PTHR36203:SF5">
    <property type="entry name" value="PTS SYSTEM, EIIA COMPONENT"/>
    <property type="match status" value="1"/>
</dbReference>
<dbReference type="PROSITE" id="PS51094">
    <property type="entry name" value="PTS_EIIA_TYPE_2"/>
    <property type="match status" value="1"/>
</dbReference>
<dbReference type="GO" id="GO:0009401">
    <property type="term" value="P:phosphoenolpyruvate-dependent sugar phosphotransferase system"/>
    <property type="evidence" value="ECO:0007669"/>
    <property type="project" value="UniProtKB-KW"/>
</dbReference>
<evidence type="ECO:0000259" key="7">
    <source>
        <dbReference type="PROSITE" id="PS51094"/>
    </source>
</evidence>
<evidence type="ECO:0000256" key="6">
    <source>
        <dbReference type="ARBA" id="ARBA00022777"/>
    </source>
</evidence>
<dbReference type="GO" id="GO:0016301">
    <property type="term" value="F:kinase activity"/>
    <property type="evidence" value="ECO:0007669"/>
    <property type="project" value="UniProtKB-KW"/>
</dbReference>
<dbReference type="Gene3D" id="3.40.930.10">
    <property type="entry name" value="Mannitol-specific EII, Chain A"/>
    <property type="match status" value="1"/>
</dbReference>
<reference evidence="8 9" key="1">
    <citation type="submission" date="2010-07" db="EMBL/GenBank/DDBJ databases">
        <authorList>
            <person name="Sid Ahmed O."/>
        </authorList>
    </citation>
    <scope>NUCLEOTIDE SEQUENCE [LARGE SCALE GENOMIC DNA]</scope>
    <source>
        <strain evidence="8 9">TX4248</strain>
    </source>
</reference>
<dbReference type="GO" id="GO:0005737">
    <property type="term" value="C:cytoplasm"/>
    <property type="evidence" value="ECO:0007669"/>
    <property type="project" value="UniProtKB-SubCell"/>
</dbReference>
<keyword evidence="5" id="KW-0598">Phosphotransferase system</keyword>
<keyword evidence="6" id="KW-0418">Kinase</keyword>
<keyword evidence="4 8" id="KW-0808">Transferase</keyword>
<protein>
    <submittedName>
        <fullName evidence="8">Phosphoenolpyruvate-dependent sugar phosphotransferase system, EIIA 2</fullName>
    </submittedName>
</protein>
<dbReference type="InterPro" id="IPR051351">
    <property type="entry name" value="Ascorbate-PTS_EIIA_comp"/>
</dbReference>
<dbReference type="EMBL" id="AEBR01000014">
    <property type="protein sequence ID" value="EFM83821.1"/>
    <property type="molecule type" value="Genomic_DNA"/>
</dbReference>
<evidence type="ECO:0000256" key="5">
    <source>
        <dbReference type="ARBA" id="ARBA00022683"/>
    </source>
</evidence>
<dbReference type="Pfam" id="PF00359">
    <property type="entry name" value="PTS_EIIA_2"/>
    <property type="match status" value="1"/>
</dbReference>
<evidence type="ECO:0000256" key="1">
    <source>
        <dbReference type="ARBA" id="ARBA00004496"/>
    </source>
</evidence>
<keyword evidence="2" id="KW-0813">Transport</keyword>
<comment type="caution">
    <text evidence="8">The sequence shown here is derived from an EMBL/GenBank/DDBJ whole genome shotgun (WGS) entry which is preliminary data.</text>
</comment>
<evidence type="ECO:0000256" key="2">
    <source>
        <dbReference type="ARBA" id="ARBA00022448"/>
    </source>
</evidence>
<dbReference type="CDD" id="cd00211">
    <property type="entry name" value="PTS_IIA_fru"/>
    <property type="match status" value="1"/>
</dbReference>
<dbReference type="InterPro" id="IPR016152">
    <property type="entry name" value="PTrfase/Anion_transptr"/>
</dbReference>
<accession>A0A125W938</accession>
<evidence type="ECO:0000313" key="9">
    <source>
        <dbReference type="Proteomes" id="UP000004846"/>
    </source>
</evidence>
<dbReference type="SUPFAM" id="SSF55804">
    <property type="entry name" value="Phoshotransferase/anion transport protein"/>
    <property type="match status" value="1"/>
</dbReference>